<evidence type="ECO:0000256" key="6">
    <source>
        <dbReference type="RuleBase" id="RU362030"/>
    </source>
</evidence>
<comment type="function">
    <text evidence="1 6">Exhibits S-adenosyl-L-methionine-dependent methyltransferase activity.</text>
</comment>
<evidence type="ECO:0000256" key="1">
    <source>
        <dbReference type="ARBA" id="ARBA00003907"/>
    </source>
</evidence>
<keyword evidence="8" id="KW-1185">Reference proteome</keyword>
<dbReference type="InterPro" id="IPR007213">
    <property type="entry name" value="Ppm1/Ppm2/Tcmp"/>
</dbReference>
<comment type="similarity">
    <text evidence="2 6">Belongs to the UPF0677 family.</text>
</comment>
<dbReference type="AlphaFoldDB" id="A0A9X2IV61"/>
<organism evidence="7 8">
    <name type="scientific">Nocardia pulmonis</name>
    <dbReference type="NCBI Taxonomy" id="2951408"/>
    <lineage>
        <taxon>Bacteria</taxon>
        <taxon>Bacillati</taxon>
        <taxon>Actinomycetota</taxon>
        <taxon>Actinomycetes</taxon>
        <taxon>Mycobacteriales</taxon>
        <taxon>Nocardiaceae</taxon>
        <taxon>Nocardia</taxon>
    </lineage>
</organism>
<dbReference type="Pfam" id="PF04072">
    <property type="entry name" value="LCM"/>
    <property type="match status" value="1"/>
</dbReference>
<proteinExistence type="inferred from homology"/>
<evidence type="ECO:0000256" key="2">
    <source>
        <dbReference type="ARBA" id="ARBA00008138"/>
    </source>
</evidence>
<dbReference type="EC" id="2.1.1.-" evidence="6"/>
<evidence type="ECO:0000256" key="4">
    <source>
        <dbReference type="ARBA" id="ARBA00022679"/>
    </source>
</evidence>
<evidence type="ECO:0000256" key="3">
    <source>
        <dbReference type="ARBA" id="ARBA00022603"/>
    </source>
</evidence>
<keyword evidence="5 6" id="KW-0949">S-adenosyl-L-methionine</keyword>
<protein>
    <recommendedName>
        <fullName evidence="6">S-adenosyl-L-methionine-dependent methyltransferase</fullName>
        <ecNumber evidence="6">2.1.1.-</ecNumber>
    </recommendedName>
</protein>
<dbReference type="InterPro" id="IPR029063">
    <property type="entry name" value="SAM-dependent_MTases_sf"/>
</dbReference>
<dbReference type="NCBIfam" id="TIGR00027">
    <property type="entry name" value="mthyl_TIGR00027"/>
    <property type="match status" value="1"/>
</dbReference>
<keyword evidence="4 7" id="KW-0808">Transferase</keyword>
<evidence type="ECO:0000256" key="5">
    <source>
        <dbReference type="ARBA" id="ARBA00022691"/>
    </source>
</evidence>
<evidence type="ECO:0000313" key="7">
    <source>
        <dbReference type="EMBL" id="MCM6772104.1"/>
    </source>
</evidence>
<gene>
    <name evidence="7" type="ORF">NDR86_01290</name>
</gene>
<dbReference type="PANTHER" id="PTHR43619">
    <property type="entry name" value="S-ADENOSYL-L-METHIONINE-DEPENDENT METHYLTRANSFERASE YKTD-RELATED"/>
    <property type="match status" value="1"/>
</dbReference>
<evidence type="ECO:0000313" key="8">
    <source>
        <dbReference type="Proteomes" id="UP001139157"/>
    </source>
</evidence>
<dbReference type="PANTHER" id="PTHR43619:SF2">
    <property type="entry name" value="S-ADENOSYL-L-METHIONINE-DEPENDENT METHYLTRANSFERASES SUPERFAMILY PROTEIN"/>
    <property type="match status" value="1"/>
</dbReference>
<reference evidence="7" key="1">
    <citation type="submission" date="2022-06" db="EMBL/GenBank/DDBJ databases">
        <title>Novel species in genus nocardia.</title>
        <authorList>
            <person name="Li F."/>
        </authorList>
    </citation>
    <scope>NUCLEOTIDE SEQUENCE</scope>
    <source>
        <strain evidence="7">CDC141</strain>
    </source>
</reference>
<dbReference type="SUPFAM" id="SSF53335">
    <property type="entry name" value="S-adenosyl-L-methionine-dependent methyltransferases"/>
    <property type="match status" value="1"/>
</dbReference>
<dbReference type="Gene3D" id="3.40.50.150">
    <property type="entry name" value="Vaccinia Virus protein VP39"/>
    <property type="match status" value="1"/>
</dbReference>
<dbReference type="GO" id="GO:0008168">
    <property type="term" value="F:methyltransferase activity"/>
    <property type="evidence" value="ECO:0007669"/>
    <property type="project" value="UniProtKB-UniRule"/>
</dbReference>
<dbReference type="GO" id="GO:0032259">
    <property type="term" value="P:methylation"/>
    <property type="evidence" value="ECO:0007669"/>
    <property type="project" value="UniProtKB-KW"/>
</dbReference>
<sequence>MSASIPEILSGAPLTAVGVAVVRARETARPDRLYADPLAQEFVDAAEAGYTAPDAPPGAAELWANALALADAVYESRTLGVRLVDDELRAAAEAGFEQVVSLGAGLDTYAFRLELPDSLRLFEVDLPGLFEFKEVVLAAAEAEPCCERIVVPADLRADWSAALLDKGFRPEVPTTWIDHVVGFLPRADARREIVTVTELSAPASRYGFPVIGGDGFAAVVRAAPGADRIFPAPSAPSVETGPGPDAREWLESLGWRTDFRELAEAVAAYGRAVPDSIPPGTGNVVAERVMPR</sequence>
<dbReference type="Proteomes" id="UP001139157">
    <property type="component" value="Unassembled WGS sequence"/>
</dbReference>
<name>A0A9X2IV61_9NOCA</name>
<dbReference type="EMBL" id="JAMRXG010000001">
    <property type="protein sequence ID" value="MCM6772104.1"/>
    <property type="molecule type" value="Genomic_DNA"/>
</dbReference>
<keyword evidence="3 6" id="KW-0489">Methyltransferase</keyword>
<dbReference type="InterPro" id="IPR011610">
    <property type="entry name" value="SAM_mthyl_Trfase_ML2640-like"/>
</dbReference>
<dbReference type="RefSeq" id="WP_251908981.1">
    <property type="nucleotide sequence ID" value="NZ_JAMRXG010000001.1"/>
</dbReference>
<accession>A0A9X2IV61</accession>
<comment type="caution">
    <text evidence="7">The sequence shown here is derived from an EMBL/GenBank/DDBJ whole genome shotgun (WGS) entry which is preliminary data.</text>
</comment>